<dbReference type="InterPro" id="IPR011990">
    <property type="entry name" value="TPR-like_helical_dom_sf"/>
</dbReference>
<evidence type="ECO:0000256" key="2">
    <source>
        <dbReference type="ARBA" id="ARBA00022803"/>
    </source>
</evidence>
<name>A0AAN0IRB3_AMPQE</name>
<evidence type="ECO:0000313" key="4">
    <source>
        <dbReference type="Proteomes" id="UP000007879"/>
    </source>
</evidence>
<evidence type="ECO:0000313" key="3">
    <source>
        <dbReference type="EnsemblMetazoa" id="XP_011408084.1"/>
    </source>
</evidence>
<accession>A0AAN0IRB3</accession>
<dbReference type="GeneID" id="105315221"/>
<dbReference type="Gene3D" id="1.25.40.10">
    <property type="entry name" value="Tetratricopeptide repeat domain"/>
    <property type="match status" value="2"/>
</dbReference>
<dbReference type="RefSeq" id="XP_011408084.1">
    <property type="nucleotide sequence ID" value="XM_011409782.1"/>
</dbReference>
<keyword evidence="2" id="KW-0802">TPR repeat</keyword>
<reference evidence="4" key="1">
    <citation type="journal article" date="2010" name="Nature">
        <title>The Amphimedon queenslandica genome and the evolution of animal complexity.</title>
        <authorList>
            <person name="Srivastava M."/>
            <person name="Simakov O."/>
            <person name="Chapman J."/>
            <person name="Fahey B."/>
            <person name="Gauthier M.E."/>
            <person name="Mitros T."/>
            <person name="Richards G.S."/>
            <person name="Conaco C."/>
            <person name="Dacre M."/>
            <person name="Hellsten U."/>
            <person name="Larroux C."/>
            <person name="Putnam N.H."/>
            <person name="Stanke M."/>
            <person name="Adamska M."/>
            <person name="Darling A."/>
            <person name="Degnan S.M."/>
            <person name="Oakley T.H."/>
            <person name="Plachetzki D.C."/>
            <person name="Zhai Y."/>
            <person name="Adamski M."/>
            <person name="Calcino A."/>
            <person name="Cummins S.F."/>
            <person name="Goodstein D.M."/>
            <person name="Harris C."/>
            <person name="Jackson D.J."/>
            <person name="Leys S.P."/>
            <person name="Shu S."/>
            <person name="Woodcroft B.J."/>
            <person name="Vervoort M."/>
            <person name="Kosik K.S."/>
            <person name="Manning G."/>
            <person name="Degnan B.M."/>
            <person name="Rokhsar D.S."/>
        </authorList>
    </citation>
    <scope>NUCLEOTIDE SEQUENCE [LARGE SCALE GENOMIC DNA]</scope>
</reference>
<evidence type="ECO:0000256" key="1">
    <source>
        <dbReference type="ARBA" id="ARBA00022737"/>
    </source>
</evidence>
<keyword evidence="4" id="KW-1185">Reference proteome</keyword>
<protein>
    <recommendedName>
        <fullName evidence="5">Tetratricopeptide repeat protein 37</fullName>
    </recommendedName>
</protein>
<dbReference type="KEGG" id="aqu:105315221"/>
<dbReference type="EnsemblMetazoa" id="XM_011409782.1">
    <property type="protein sequence ID" value="XP_011408084.1"/>
    <property type="gene ID" value="LOC105315221"/>
</dbReference>
<dbReference type="GO" id="GO:0006401">
    <property type="term" value="P:RNA catabolic process"/>
    <property type="evidence" value="ECO:0007669"/>
    <property type="project" value="InterPro"/>
</dbReference>
<reference evidence="3" key="2">
    <citation type="submission" date="2024-06" db="UniProtKB">
        <authorList>
            <consortium name="EnsemblMetazoa"/>
        </authorList>
    </citation>
    <scope>IDENTIFICATION</scope>
</reference>
<evidence type="ECO:0008006" key="5">
    <source>
        <dbReference type="Google" id="ProtNLM"/>
    </source>
</evidence>
<proteinExistence type="predicted"/>
<organism evidence="3 4">
    <name type="scientific">Amphimedon queenslandica</name>
    <name type="common">Sponge</name>
    <dbReference type="NCBI Taxonomy" id="400682"/>
    <lineage>
        <taxon>Eukaryota</taxon>
        <taxon>Metazoa</taxon>
        <taxon>Porifera</taxon>
        <taxon>Demospongiae</taxon>
        <taxon>Heteroscleromorpha</taxon>
        <taxon>Haplosclerida</taxon>
        <taxon>Niphatidae</taxon>
        <taxon>Amphimedon</taxon>
    </lineage>
</organism>
<sequence length="590" mass="66179">MAASKEVKSLLKSARSALDREDYPEAIKQCQAIFWHDDTHYLAHVLCGKAHLLLKEIGEARHQYRIAITSNEKEILAWKGLADLYDKYSPGDKDEKLVAIKTYSYILNTVTGDGEKEFNLYCKLAPLYVDVGQLEKTQWQLIEGSYKSFLSSLTETKRIEIQTLFISSCMEWIKLVEDEEVIDSLLKTVQEECEILESKESQETLLQLEIWKCLKGTVSSPDSCEGWFVSCVCHMKAHNYEVVINNAWKGLEALGSLPCFIRRQVTCSFHLLLIEAQLLEGNHKQEALTLCEKLYSESCDCHVIKLYVKALIANGMIHEAEGIINDKASSLNEEKGILNELKGHLFVARGNFDQAHDNFQLAINECSQLSEYHYWAGYTDWYNGNRTKSYPSLVKAGQLDSYNPAVFNMLGRYQRYVANDINRAVKCYKKAFTINPGLTEAGISLGECLSALGEEESAYEVYVKITENSPPTEVAAMQQLIGLLSEAVASYTRVLELQDDYVPALKGNGGIVENCRAESYYKLSLLAINNVLDSKAVSYVSLALIDLSKAVKLKPSFISLWKLIGDSCLSLYGIAETVARVSVPSELLGN</sequence>
<dbReference type="SUPFAM" id="SSF48452">
    <property type="entry name" value="TPR-like"/>
    <property type="match status" value="2"/>
</dbReference>
<dbReference type="GO" id="GO:0055087">
    <property type="term" value="C:Ski complex"/>
    <property type="evidence" value="ECO:0007669"/>
    <property type="project" value="InterPro"/>
</dbReference>
<dbReference type="PANTHER" id="PTHR15704:SF7">
    <property type="entry name" value="SUPERKILLER COMPLEX PROTEIN 3"/>
    <property type="match status" value="1"/>
</dbReference>
<dbReference type="Proteomes" id="UP000007879">
    <property type="component" value="Unassembled WGS sequence"/>
</dbReference>
<dbReference type="AlphaFoldDB" id="A0AAN0IRB3"/>
<keyword evidence="1" id="KW-0677">Repeat</keyword>
<dbReference type="PANTHER" id="PTHR15704">
    <property type="entry name" value="SUPERKILLER 3 PROTEIN-RELATED"/>
    <property type="match status" value="1"/>
</dbReference>
<dbReference type="InterPro" id="IPR039226">
    <property type="entry name" value="Ski3/TTC37"/>
</dbReference>